<reference evidence="13" key="4">
    <citation type="journal article" date="2018" name="Genome Biol.">
        <title>SKESA: strategic k-mer extension for scrupulous assemblies.</title>
        <authorList>
            <person name="Souvorov A."/>
            <person name="Agarwala R."/>
            <person name="Lipman D.J."/>
        </authorList>
    </citation>
    <scope>NUCLEOTIDE SEQUENCE</scope>
    <source>
        <strain evidence="14">91871</strain>
        <strain evidence="13">O50</strain>
    </source>
</reference>
<reference evidence="6 22" key="5">
    <citation type="submission" date="2018-09" db="EMBL/GenBank/DDBJ databases">
        <title>Whole genome sequencing of Citrobacter freundii AR_0116.</title>
        <authorList>
            <person name="Conlan S."/>
            <person name="Thomas P.J."/>
            <person name="Mullikin J."/>
            <person name="Frank K.M."/>
            <person name="Segre J.A."/>
        </authorList>
    </citation>
    <scope>NUCLEOTIDE SEQUENCE [LARGE SCALE GENOMIC DNA]</scope>
    <source>
        <strain evidence="6 22">AR_0116</strain>
    </source>
</reference>
<keyword evidence="24" id="KW-1185">Reference proteome</keyword>
<dbReference type="Proteomes" id="UP000512222">
    <property type="component" value="Chromosome"/>
</dbReference>
<reference evidence="16" key="11">
    <citation type="submission" date="2023-10" db="EMBL/GenBank/DDBJ databases">
        <title>Fecal carriage and genetic characteristics of carbapenem-resistant Enterobacterales among healthy adults from four provinces of China.</title>
        <authorList>
            <person name="Li Y."/>
            <person name="Zhang R."/>
        </authorList>
    </citation>
    <scope>NUCLEOTIDE SEQUENCE</scope>
    <source>
        <strain evidence="16">HN-136</strain>
    </source>
</reference>
<evidence type="ECO:0000313" key="13">
    <source>
        <dbReference type="EMBL" id="HAT3901274.1"/>
    </source>
</evidence>
<dbReference type="Proteomes" id="UP001169574">
    <property type="component" value="Unassembled WGS sequence"/>
</dbReference>
<dbReference type="Proteomes" id="UP000855471">
    <property type="component" value="Unassembled WGS sequence"/>
</dbReference>
<dbReference type="PANTHER" id="PTHR36917">
    <property type="entry name" value="INTRACELLULAR SEPTATION PROTEIN A-RELATED"/>
    <property type="match status" value="1"/>
</dbReference>
<evidence type="ECO:0000313" key="7">
    <source>
        <dbReference type="EMBL" id="CAH6588450.1"/>
    </source>
</evidence>
<reference evidence="13" key="7">
    <citation type="submission" date="2020-09" db="EMBL/GenBank/DDBJ databases">
        <authorList>
            <consortium name="NCBI Pathogen Detection Project"/>
        </authorList>
    </citation>
    <scope>NUCLEOTIDE SEQUENCE</scope>
    <source>
        <strain evidence="14">91871</strain>
        <strain evidence="13">O50</strain>
    </source>
</reference>
<evidence type="ECO:0000256" key="1">
    <source>
        <dbReference type="ARBA" id="ARBA00022475"/>
    </source>
</evidence>
<keyword evidence="2 5" id="KW-0812">Transmembrane</keyword>
<dbReference type="NCBIfam" id="NF001325">
    <property type="entry name" value="PRK00259.1-3"/>
    <property type="match status" value="1"/>
</dbReference>
<gene>
    <name evidence="5" type="primary">yciB</name>
    <name evidence="7" type="ORF">AI2935V1_2362</name>
    <name evidence="6" type="ORF">AM363_16510</name>
    <name evidence="15" type="ORF">AN672_26790</name>
    <name evidence="17" type="ORF">B9P89_03585</name>
    <name evidence="18" type="ORF">HV178_11135</name>
    <name evidence="12" type="ORF">I9Y29_002227</name>
    <name evidence="13" type="ORF">I9Y29_005817</name>
    <name evidence="14" type="ORF">KV121_000691</name>
    <name evidence="8" type="ORF">KY227_002903</name>
    <name evidence="19" type="ORF">O4000_11160</name>
    <name evidence="10" type="ORF">P7U51_003170</name>
    <name evidence="11" type="ORF">PQQ21_001974</name>
    <name evidence="16" type="ORF">RYZ67_27600</name>
    <name evidence="9" type="ORF">SGX49_003459</name>
</gene>
<evidence type="ECO:0000256" key="2">
    <source>
        <dbReference type="ARBA" id="ARBA00022692"/>
    </source>
</evidence>
<dbReference type="Proteomes" id="UP000789647">
    <property type="component" value="Chromosome"/>
</dbReference>
<evidence type="ECO:0000313" key="19">
    <source>
        <dbReference type="EMBL" id="WAZ59420.1"/>
    </source>
</evidence>
<keyword evidence="4 5" id="KW-0472">Membrane</keyword>
<feature type="transmembrane region" description="Helical" evidence="5">
    <location>
        <begin position="117"/>
        <end position="139"/>
    </location>
</feature>
<comment type="subcellular location">
    <subcellularLocation>
        <location evidence="5">Cell inner membrane</location>
        <topology evidence="5">Multi-pass membrane protein</topology>
    </subcellularLocation>
</comment>
<reference evidence="10" key="12">
    <citation type="submission" date="2024-02" db="EMBL/GenBank/DDBJ databases">
        <authorList>
            <consortium name="Clinical and Environmental Microbiology Branch: Whole genome sequencing antimicrobial resistance pathogens in the healthcare setting"/>
        </authorList>
    </citation>
    <scope>NUCLEOTIDE SEQUENCE</scope>
    <source>
        <strain evidence="8">2021DK-00049</strain>
        <strain evidence="11">2023GN-00102</strain>
        <strain evidence="9">2023GN-00287</strain>
        <strain evidence="10">Whole organism</strain>
    </source>
</reference>
<organism evidence="13">
    <name type="scientific">Citrobacter freundii</name>
    <dbReference type="NCBI Taxonomy" id="546"/>
    <lineage>
        <taxon>Bacteria</taxon>
        <taxon>Pseudomonadati</taxon>
        <taxon>Pseudomonadota</taxon>
        <taxon>Gammaproteobacteria</taxon>
        <taxon>Enterobacterales</taxon>
        <taxon>Enterobacteriaceae</taxon>
        <taxon>Citrobacter</taxon>
        <taxon>Citrobacter freundii complex</taxon>
    </lineage>
</organism>
<dbReference type="EMBL" id="ABBJDF010000015">
    <property type="protein sequence ID" value="EHT9939809.1"/>
    <property type="molecule type" value="Genomic_DNA"/>
</dbReference>
<keyword evidence="3 5" id="KW-1133">Transmembrane helix</keyword>
<evidence type="ECO:0000313" key="21">
    <source>
        <dbReference type="Proteomes" id="UP000215827"/>
    </source>
</evidence>
<evidence type="ECO:0000313" key="12">
    <source>
        <dbReference type="EMBL" id="HAT3897800.1"/>
    </source>
</evidence>
<reference evidence="17 21" key="3">
    <citation type="submission" date="2017-04" db="EMBL/GenBank/DDBJ databases">
        <title>Emergence of KPC-2-producing Citrobacter isolates from sediments of a Chinese river.</title>
        <authorList>
            <person name="Zheng B."/>
        </authorList>
    </citation>
    <scope>NUCLEOTIDE SEQUENCE [LARGE SCALE GENOMIC DNA]</scope>
    <source>
        <strain evidence="17 21">C191</strain>
    </source>
</reference>
<evidence type="ECO:0000256" key="3">
    <source>
        <dbReference type="ARBA" id="ARBA00022989"/>
    </source>
</evidence>
<evidence type="ECO:0000313" key="20">
    <source>
        <dbReference type="Proteomes" id="UP000050520"/>
    </source>
</evidence>
<dbReference type="NCBIfam" id="NF001324">
    <property type="entry name" value="PRK00259.1-2"/>
    <property type="match status" value="1"/>
</dbReference>
<sequence length="179" mass="20768">MKQFLDFLPLVVFFAFYKLYDIYAATSALIVATAVVLIYSWVRYRKVEKMALITFVLVAVFGGLTIFFHNDEFIKWKVTVIYGLFAGALLVSQWVMKKPLIQRMLGKELTLPQPVWSKLNLAWAVFFILCGLANIYIAFWLPQNIWVNFKVFGLTALTLFFTLLSGVYIYRHLPQEDKS</sequence>
<dbReference type="EMBL" id="DACSXJ010000011">
    <property type="protein sequence ID" value="HAT3897800.1"/>
    <property type="molecule type" value="Genomic_DNA"/>
</dbReference>
<evidence type="ECO:0000313" key="18">
    <source>
        <dbReference type="EMBL" id="QLV30499.1"/>
    </source>
</evidence>
<feature type="transmembrane region" description="Helical" evidence="5">
    <location>
        <begin position="51"/>
        <end position="68"/>
    </location>
</feature>
<evidence type="ECO:0000313" key="9">
    <source>
        <dbReference type="EMBL" id="ELV3680998.1"/>
    </source>
</evidence>
<evidence type="ECO:0000313" key="24">
    <source>
        <dbReference type="Proteomes" id="UP001164536"/>
    </source>
</evidence>
<dbReference type="Pfam" id="PF04279">
    <property type="entry name" value="IspA"/>
    <property type="match status" value="1"/>
</dbReference>
<evidence type="ECO:0000313" key="22">
    <source>
        <dbReference type="Proteomes" id="UP000263627"/>
    </source>
</evidence>
<reference evidence="7" key="9">
    <citation type="submission" date="2022-05" db="EMBL/GenBank/DDBJ databases">
        <authorList>
            <person name="Alioto T."/>
            <person name="Alioto T."/>
            <person name="Gomez Garrido J."/>
        </authorList>
    </citation>
    <scope>NUCLEOTIDE SEQUENCE</scope>
    <source>
        <strain evidence="7">112</strain>
    </source>
</reference>
<dbReference type="Proteomes" id="UP000263627">
    <property type="component" value="Chromosome"/>
</dbReference>
<dbReference type="Proteomes" id="UP001164536">
    <property type="component" value="Chromosome"/>
</dbReference>
<dbReference type="NCBIfam" id="TIGR00997">
    <property type="entry name" value="ispZ"/>
    <property type="match status" value="1"/>
</dbReference>
<evidence type="ECO:0000313" key="23">
    <source>
        <dbReference type="Proteomes" id="UP000512222"/>
    </source>
</evidence>
<dbReference type="Proteomes" id="UP000885148">
    <property type="component" value="Unassembled WGS sequence"/>
</dbReference>
<dbReference type="EMBL" id="LJEB01000182">
    <property type="protein sequence ID" value="KPR47568.1"/>
    <property type="molecule type" value="Genomic_DNA"/>
</dbReference>
<comment type="similarity">
    <text evidence="5">Belongs to the YciB family.</text>
</comment>
<dbReference type="STRING" id="1333848.CFNIH1_18965"/>
<evidence type="ECO:0000313" key="17">
    <source>
        <dbReference type="EMBL" id="OYR06604.1"/>
    </source>
</evidence>
<evidence type="ECO:0000313" key="10">
    <source>
        <dbReference type="EMBL" id="EMM7458640.1"/>
    </source>
</evidence>
<dbReference type="GeneID" id="87001034"/>
<dbReference type="EMBL" id="ABLGCN030000007">
    <property type="protein sequence ID" value="EMM7458640.1"/>
    <property type="molecule type" value="Genomic_DNA"/>
</dbReference>
<dbReference type="OrthoDB" id="9788219at2"/>
<dbReference type="Proteomes" id="UP000215827">
    <property type="component" value="Unassembled WGS sequence"/>
</dbReference>
<accession>A0A0D7M126</accession>
<dbReference type="PANTHER" id="PTHR36917:SF1">
    <property type="entry name" value="INNER MEMBRANE-SPANNING PROTEIN YCIB"/>
    <property type="match status" value="1"/>
</dbReference>
<protein>
    <recommendedName>
        <fullName evidence="5">Inner membrane-spanning protein YciB</fullName>
    </recommendedName>
</protein>
<dbReference type="EMBL" id="CP032184">
    <property type="protein sequence ID" value="AXZ48419.1"/>
    <property type="molecule type" value="Genomic_DNA"/>
</dbReference>
<evidence type="ECO:0000313" key="15">
    <source>
        <dbReference type="EMBL" id="KPR47568.1"/>
    </source>
</evidence>
<evidence type="ECO:0000313" key="6">
    <source>
        <dbReference type="EMBL" id="AXZ48419.1"/>
    </source>
</evidence>
<feature type="transmembrane region" description="Helical" evidence="5">
    <location>
        <begin position="74"/>
        <end position="96"/>
    </location>
</feature>
<reference evidence="20" key="1">
    <citation type="submission" date="2015-09" db="EMBL/GenBank/DDBJ databases">
        <title>Prevalence of NDMs in South Africa.</title>
        <authorList>
            <person name="Osei Sekyere J."/>
            <person name="Govinden U."/>
            <person name="Essack S."/>
            <person name="Haldorsen B."/>
            <person name="Samuelsen O."/>
            <person name="Aasnaes B."/>
            <person name="Sundsfjord A."/>
        </authorList>
    </citation>
    <scope>NUCLEOTIDE SEQUENCE [LARGE SCALE GENOMIC DNA]</scope>
    <source>
        <strain evidence="20">ST62:944112508</strain>
    </source>
</reference>
<dbReference type="InterPro" id="IPR006008">
    <property type="entry name" value="YciB"/>
</dbReference>
<feature type="transmembrane region" description="Helical" evidence="5">
    <location>
        <begin position="151"/>
        <end position="170"/>
    </location>
</feature>
<proteinExistence type="inferred from homology"/>
<dbReference type="EMBL" id="NEFA01000003">
    <property type="protein sequence ID" value="OYR06604.1"/>
    <property type="molecule type" value="Genomic_DNA"/>
</dbReference>
<dbReference type="EMBL" id="ABKLER030000007">
    <property type="protein sequence ID" value="EMN4144723.1"/>
    <property type="molecule type" value="Genomic_DNA"/>
</dbReference>
<reference evidence="18" key="8">
    <citation type="journal article" date="2021" name="Microb. Genom.">
        <title>A genomic epidemiological study shows that prevalence of antimicrobial resistance in Enterobacterales is associated with the livestock host, as well as antimicrobial usage.</title>
        <authorList>
            <person name="AbuOun M."/>
            <person name="Jones H."/>
            <person name="Stubberfield E."/>
            <person name="Gilson D."/>
            <person name="Shaw L.P."/>
            <person name="Hubbard A.T.M."/>
            <person name="Chau K.K."/>
            <person name="Sebra R."/>
            <person name="Peto T.E.A."/>
            <person name="Crook D.W."/>
            <person name="Read D.S."/>
            <person name="Gweon H.S."/>
            <person name="Walker A.S."/>
            <person name="Stoesser N."/>
            <person name="Smith R.P."/>
            <person name="Anjum M.F."/>
            <person name="On Behalf Of The Rehab Consortium."/>
        </authorList>
    </citation>
    <scope>NUCLEOTIDE SEQUENCE</scope>
    <source>
        <strain evidence="18">RHBSTW-00370</strain>
    </source>
</reference>
<evidence type="ECO:0000313" key="16">
    <source>
        <dbReference type="EMBL" id="MDW2762194.1"/>
    </source>
</evidence>
<dbReference type="HAMAP" id="MF_00189">
    <property type="entry name" value="YciB"/>
    <property type="match status" value="1"/>
</dbReference>
<dbReference type="AlphaFoldDB" id="A0A0D7M126"/>
<keyword evidence="1 5" id="KW-1003">Cell membrane</keyword>
<name>A0A0D7M126_CITFR</name>
<evidence type="ECO:0000256" key="4">
    <source>
        <dbReference type="ARBA" id="ARBA00023136"/>
    </source>
</evidence>
<dbReference type="GO" id="GO:0005886">
    <property type="term" value="C:plasma membrane"/>
    <property type="evidence" value="ECO:0007669"/>
    <property type="project" value="UniProtKB-SubCell"/>
</dbReference>
<dbReference type="Proteomes" id="UP001279522">
    <property type="component" value="Unassembled WGS sequence"/>
</dbReference>
<dbReference type="EMBL" id="CP114564">
    <property type="protein sequence ID" value="WAZ59420.1"/>
    <property type="molecule type" value="Genomic_DNA"/>
</dbReference>
<dbReference type="EMBL" id="DAESCB010000001">
    <property type="protein sequence ID" value="HBH7040691.1"/>
    <property type="molecule type" value="Genomic_DNA"/>
</dbReference>
<dbReference type="Proteomes" id="UP001278087">
    <property type="component" value="Unassembled WGS sequence"/>
</dbReference>
<dbReference type="Proteomes" id="UP000050520">
    <property type="component" value="Unassembled WGS sequence"/>
</dbReference>
<dbReference type="EMBL" id="OW995941">
    <property type="protein sequence ID" value="CAH6588450.1"/>
    <property type="molecule type" value="Genomic_DNA"/>
</dbReference>
<evidence type="ECO:0000313" key="14">
    <source>
        <dbReference type="EMBL" id="HBH7040691.1"/>
    </source>
</evidence>
<dbReference type="EMBL" id="ABOSXX010000018">
    <property type="protein sequence ID" value="ELV3680998.1"/>
    <property type="molecule type" value="Genomic_DNA"/>
</dbReference>
<dbReference type="EMBL" id="JAWPBU010000086">
    <property type="protein sequence ID" value="MDW2762194.1"/>
    <property type="molecule type" value="Genomic_DNA"/>
</dbReference>
<reference evidence="23" key="6">
    <citation type="submission" date="2020-06" db="EMBL/GenBank/DDBJ databases">
        <title>REHAB project genomes.</title>
        <authorList>
            <person name="Shaw L.P."/>
        </authorList>
    </citation>
    <scope>NUCLEOTIDE SEQUENCE [LARGE SCALE GENOMIC DNA]</scope>
    <source>
        <strain evidence="23">RHBSTW-00370</strain>
    </source>
</reference>
<evidence type="ECO:0000313" key="8">
    <source>
        <dbReference type="EMBL" id="EHT9939809.1"/>
    </source>
</evidence>
<reference evidence="15 20" key="2">
    <citation type="journal article" date="2017" name="PLoS ONE">
        <title>Genomic and phenotypic characterisation of fluoroquinolone resistance mechanisms in Enterobacteriaceae in Durban, South Africa.</title>
        <authorList>
            <person name="Osei Sekyere J."/>
            <person name="Amoako D.G."/>
        </authorList>
    </citation>
    <scope>NUCLEOTIDE SEQUENCE [LARGE SCALE GENOMIC DNA]</scope>
    <source>
        <strain evidence="15 20">ST62:944112508</strain>
    </source>
</reference>
<comment type="function">
    <text evidence="5">Plays a role in cell envelope biogenesis, maintenance of cell envelope integrity and membrane homeostasis.</text>
</comment>
<dbReference type="RefSeq" id="WP_003020667.1">
    <property type="nucleotide sequence ID" value="NZ_AP028314.1"/>
</dbReference>
<dbReference type="EMBL" id="CP056573">
    <property type="protein sequence ID" value="QLV30499.1"/>
    <property type="molecule type" value="Genomic_DNA"/>
</dbReference>
<feature type="transmembrane region" description="Helical" evidence="5">
    <location>
        <begin position="20"/>
        <end position="39"/>
    </location>
</feature>
<keyword evidence="5" id="KW-0997">Cell inner membrane</keyword>
<evidence type="ECO:0000256" key="5">
    <source>
        <dbReference type="HAMAP-Rule" id="MF_00189"/>
    </source>
</evidence>
<dbReference type="EMBL" id="DACSXJ010000163">
    <property type="protein sequence ID" value="HAT3901274.1"/>
    <property type="molecule type" value="Genomic_DNA"/>
</dbReference>
<reference evidence="19" key="10">
    <citation type="submission" date="2022-12" db="EMBL/GenBank/DDBJ databases">
        <title>2953647.</title>
        <authorList>
            <person name="Hergert J."/>
            <person name="Casey R."/>
            <person name="Wagner J."/>
            <person name="Young E.L."/>
            <person name="Oakeson K.F."/>
        </authorList>
    </citation>
    <scope>NUCLEOTIDE SEQUENCE</scope>
    <source>
        <strain evidence="19">2953647</strain>
    </source>
</reference>
<dbReference type="NCBIfam" id="NF001326">
    <property type="entry name" value="PRK00259.1-4"/>
    <property type="match status" value="1"/>
</dbReference>
<evidence type="ECO:0000313" key="11">
    <source>
        <dbReference type="EMBL" id="EMN4144723.1"/>
    </source>
</evidence>